<sequence>MGDVMVEHDIHVFDSILRRLPEKTQTLLKVLPLLDKVTIQLLRFLSANSLRTTLTITSEYSTNAHHLERDLYQSLLALFIKLIALYNTKAELLRVSHIFPDVWHDHHPSPSFIQTHERYILVVIRKVNICLFLLTLLKQLPFGIGFLADNFIEIFCFNVDSSKVEDLITANRSRIVYGRLLKPQTVLYLDLMTQYYISALISSSAPHKKDSPLLDQVFPDTILDDYQNRAIKYTGKLMQLQIQCTEADFKERCKRRKTAILESPDLQQLIEKYDWEECCKEVFSYTVKRVDLLLYGKRGKGATPVTSNASVPAEKAHVVVNHENASNQEKKDELTTQVPVTTSSVESDVDSRNTTRIKTTQRRAELLVKSFKTKPKQKKMWTQEEEDCLKAGLQQSGPAWAKILSLYGPGGTVSETLKNRSQVQLKDKARNWKMHYLKNMKPVPEYLEKVTGDLERGLKSKKKPKPRPKL</sequence>
<comment type="caution">
    <text evidence="6">The sequence shown here is derived from an EMBL/GenBank/DDBJ whole genome shotgun (WGS) entry which is preliminary data.</text>
</comment>
<dbReference type="CDD" id="cd11660">
    <property type="entry name" value="SANT_TRF"/>
    <property type="match status" value="1"/>
</dbReference>
<feature type="domain" description="HTH myb-type" evidence="5">
    <location>
        <begin position="373"/>
        <end position="429"/>
    </location>
</feature>
<keyword evidence="3" id="KW-0131">Cell cycle</keyword>
<dbReference type="InterPro" id="IPR001005">
    <property type="entry name" value="SANT/Myb"/>
</dbReference>
<organism evidence="6 7">
    <name type="scientific">Kluyveromyces dobzhanskii CBS 2104</name>
    <dbReference type="NCBI Taxonomy" id="1427455"/>
    <lineage>
        <taxon>Eukaryota</taxon>
        <taxon>Fungi</taxon>
        <taxon>Dikarya</taxon>
        <taxon>Ascomycota</taxon>
        <taxon>Saccharomycotina</taxon>
        <taxon>Saccharomycetes</taxon>
        <taxon>Saccharomycetales</taxon>
        <taxon>Saccharomycetaceae</taxon>
        <taxon>Kluyveromyces</taxon>
    </lineage>
</organism>
<dbReference type="FunFam" id="1.10.10.60:FF:000137">
    <property type="entry name" value="MYB DNA binding protein"/>
    <property type="match status" value="1"/>
</dbReference>
<dbReference type="Proteomes" id="UP000031516">
    <property type="component" value="Unassembled WGS sequence"/>
</dbReference>
<keyword evidence="1" id="KW-0238">DNA-binding</keyword>
<dbReference type="GO" id="GO:0003691">
    <property type="term" value="F:double-stranded telomeric DNA binding"/>
    <property type="evidence" value="ECO:0007669"/>
    <property type="project" value="TreeGrafter"/>
</dbReference>
<protein>
    <submittedName>
        <fullName evidence="6">WGS project CCBQ000000000 data, contig 00104</fullName>
    </submittedName>
</protein>
<evidence type="ECO:0000259" key="5">
    <source>
        <dbReference type="PROSITE" id="PS51294"/>
    </source>
</evidence>
<dbReference type="SUPFAM" id="SSF46689">
    <property type="entry name" value="Homeodomain-like"/>
    <property type="match status" value="1"/>
</dbReference>
<name>A0A0A8L5V8_9SACH</name>
<dbReference type="GO" id="GO:0010833">
    <property type="term" value="P:telomere maintenance via telomere lengthening"/>
    <property type="evidence" value="ECO:0007669"/>
    <property type="project" value="TreeGrafter"/>
</dbReference>
<gene>
    <name evidence="6" type="ORF">KLDO_g1884</name>
</gene>
<dbReference type="Pfam" id="PF08558">
    <property type="entry name" value="TRF"/>
    <property type="match status" value="1"/>
</dbReference>
<dbReference type="PANTHER" id="PTHR47807:SF1">
    <property type="entry name" value="PROTEIN TBF1"/>
    <property type="match status" value="1"/>
</dbReference>
<dbReference type="PANTHER" id="PTHR47807">
    <property type="entry name" value="PROTEIN TBF1"/>
    <property type="match status" value="1"/>
</dbReference>
<proteinExistence type="predicted"/>
<evidence type="ECO:0000313" key="6">
    <source>
        <dbReference type="EMBL" id="CDO93588.1"/>
    </source>
</evidence>
<keyword evidence="7" id="KW-1185">Reference proteome</keyword>
<dbReference type="InterPro" id="IPR013867">
    <property type="entry name" value="Telomere_rpt-bd_fac_dimer_dom"/>
</dbReference>
<dbReference type="Gene3D" id="1.10.10.60">
    <property type="entry name" value="Homeodomain-like"/>
    <property type="match status" value="1"/>
</dbReference>
<evidence type="ECO:0000256" key="1">
    <source>
        <dbReference type="ARBA" id="ARBA00023125"/>
    </source>
</evidence>
<evidence type="ECO:0000256" key="2">
    <source>
        <dbReference type="ARBA" id="ARBA00023242"/>
    </source>
</evidence>
<dbReference type="InterPro" id="IPR052833">
    <property type="entry name" value="Telomeric_DNA-bd_trans-reg"/>
</dbReference>
<dbReference type="AlphaFoldDB" id="A0A0A8L5V8"/>
<keyword evidence="2" id="KW-0539">Nucleus</keyword>
<dbReference type="InterPro" id="IPR017930">
    <property type="entry name" value="Myb_dom"/>
</dbReference>
<evidence type="ECO:0000256" key="4">
    <source>
        <dbReference type="SAM" id="MobiDB-lite"/>
    </source>
</evidence>
<reference evidence="6 7" key="1">
    <citation type="submission" date="2014-03" db="EMBL/GenBank/DDBJ databases">
        <title>The genome of Kluyveromyces dobzhanskii.</title>
        <authorList>
            <person name="Nystedt B."/>
            <person name="Astrom S."/>
        </authorList>
    </citation>
    <scope>NUCLEOTIDE SEQUENCE [LARGE SCALE GENOMIC DNA]</scope>
    <source>
        <strain evidence="6 7">CBS 2104</strain>
    </source>
</reference>
<dbReference type="Pfam" id="PF00249">
    <property type="entry name" value="Myb_DNA-binding"/>
    <property type="match status" value="1"/>
</dbReference>
<feature type="region of interest" description="Disordered" evidence="4">
    <location>
        <begin position="325"/>
        <end position="356"/>
    </location>
</feature>
<dbReference type="OrthoDB" id="3366990at2759"/>
<dbReference type="EMBL" id="CCBQ010000026">
    <property type="protein sequence ID" value="CDO93588.1"/>
    <property type="molecule type" value="Genomic_DNA"/>
</dbReference>
<evidence type="ECO:0000313" key="7">
    <source>
        <dbReference type="Proteomes" id="UP000031516"/>
    </source>
</evidence>
<dbReference type="InterPro" id="IPR009057">
    <property type="entry name" value="Homeodomain-like_sf"/>
</dbReference>
<dbReference type="PROSITE" id="PS51294">
    <property type="entry name" value="HTH_MYB"/>
    <property type="match status" value="1"/>
</dbReference>
<dbReference type="GO" id="GO:0042803">
    <property type="term" value="F:protein homodimerization activity"/>
    <property type="evidence" value="ECO:0007669"/>
    <property type="project" value="InterPro"/>
</dbReference>
<evidence type="ECO:0000256" key="3">
    <source>
        <dbReference type="ARBA" id="ARBA00023306"/>
    </source>
</evidence>
<accession>A0A0A8L5V8</accession>
<dbReference type="SMART" id="SM00717">
    <property type="entry name" value="SANT"/>
    <property type="match status" value="1"/>
</dbReference>